<dbReference type="GO" id="GO:0005525">
    <property type="term" value="F:GTP binding"/>
    <property type="evidence" value="ECO:0007669"/>
    <property type="project" value="InterPro"/>
</dbReference>
<dbReference type="OrthoDB" id="5239715at2759"/>
<protein>
    <submittedName>
        <fullName evidence="3">Small monomeric GTPase</fullName>
    </submittedName>
</protein>
<name>A0A183J7Z5_9BILA</name>
<dbReference type="EMBL" id="UZAM01016756">
    <property type="protein sequence ID" value="VDP44603.1"/>
    <property type="molecule type" value="Genomic_DNA"/>
</dbReference>
<proteinExistence type="predicted"/>
<reference evidence="3" key="1">
    <citation type="submission" date="2016-06" db="UniProtKB">
        <authorList>
            <consortium name="WormBaseParasite"/>
        </authorList>
    </citation>
    <scope>IDENTIFICATION</scope>
</reference>
<dbReference type="SUPFAM" id="SSF52540">
    <property type="entry name" value="P-loop containing nucleoside triphosphate hydrolases"/>
    <property type="match status" value="1"/>
</dbReference>
<dbReference type="Gene3D" id="3.40.50.300">
    <property type="entry name" value="P-loop containing nucleotide triphosphate hydrolases"/>
    <property type="match status" value="1"/>
</dbReference>
<gene>
    <name evidence="1" type="ORF">SBAD_LOCUS11993</name>
</gene>
<evidence type="ECO:0000313" key="3">
    <source>
        <dbReference type="WBParaSite" id="SBAD_0001239301-mRNA-1"/>
    </source>
</evidence>
<dbReference type="AlphaFoldDB" id="A0A183J7Z5"/>
<dbReference type="WBParaSite" id="SBAD_0001239301-mRNA-1">
    <property type="protein sequence ID" value="SBAD_0001239301-mRNA-1"/>
    <property type="gene ID" value="SBAD_0001239301"/>
</dbReference>
<dbReference type="Pfam" id="PF00071">
    <property type="entry name" value="Ras"/>
    <property type="match status" value="1"/>
</dbReference>
<dbReference type="InterPro" id="IPR001806">
    <property type="entry name" value="Small_GTPase"/>
</dbReference>
<accession>A0A183J7Z5</accession>
<dbReference type="GO" id="GO:0003924">
    <property type="term" value="F:GTPase activity"/>
    <property type="evidence" value="ECO:0007669"/>
    <property type="project" value="InterPro"/>
</dbReference>
<dbReference type="InterPro" id="IPR027417">
    <property type="entry name" value="P-loop_NTPase"/>
</dbReference>
<evidence type="ECO:0000313" key="1">
    <source>
        <dbReference type="EMBL" id="VDP44603.1"/>
    </source>
</evidence>
<dbReference type="Proteomes" id="UP000270296">
    <property type="component" value="Unassembled WGS sequence"/>
</dbReference>
<keyword evidence="2" id="KW-1185">Reference proteome</keyword>
<sequence>MESYSRAADCLYNISRALVDSDKIPVVLVGNKIDLMRNRAITEQG</sequence>
<organism evidence="3">
    <name type="scientific">Soboliphyme baturini</name>
    <dbReference type="NCBI Taxonomy" id="241478"/>
    <lineage>
        <taxon>Eukaryota</taxon>
        <taxon>Metazoa</taxon>
        <taxon>Ecdysozoa</taxon>
        <taxon>Nematoda</taxon>
        <taxon>Enoplea</taxon>
        <taxon>Dorylaimia</taxon>
        <taxon>Dioctophymatida</taxon>
        <taxon>Dioctophymatoidea</taxon>
        <taxon>Soboliphymatidae</taxon>
        <taxon>Soboliphyme</taxon>
    </lineage>
</organism>
<reference evidence="1 2" key="2">
    <citation type="submission" date="2018-11" db="EMBL/GenBank/DDBJ databases">
        <authorList>
            <consortium name="Pathogen Informatics"/>
        </authorList>
    </citation>
    <scope>NUCLEOTIDE SEQUENCE [LARGE SCALE GENOMIC DNA]</scope>
</reference>
<evidence type="ECO:0000313" key="2">
    <source>
        <dbReference type="Proteomes" id="UP000270296"/>
    </source>
</evidence>